<dbReference type="Proteomes" id="UP000092420">
    <property type="component" value="Unassembled WGS sequence"/>
</dbReference>
<accession>A0A150JGA4</accession>
<sequence length="158" mass="18203">MKLPKGHIIKTFVKYNMKVNSFEEFIYELVSEFDGFTGYTRILVDKGEYEEELKAIFLDGALIGGERKLINSGTVFYGNECKFESAFEFIKCGASLVRLTNDSIDIIKISHPECIIATDLNQEEPEEINNRDRLLKKYRIKEMTDSEITKLLEKLNGD</sequence>
<reference evidence="1 3" key="1">
    <citation type="journal article" date="2016" name="ISME J.">
        <title>Chasing the elusive Euryarchaeota class WSA2: genomes reveal a uniquely fastidious methyl-reducing methanogen.</title>
        <authorList>
            <person name="Nobu M.K."/>
            <person name="Narihiro T."/>
            <person name="Kuroda K."/>
            <person name="Mei R."/>
            <person name="Liu W.T."/>
        </authorList>
    </citation>
    <scope>NUCLEOTIDE SEQUENCE [LARGE SCALE GENOMIC DNA]</scope>
    <source>
        <strain evidence="1">ADurb1013_Bin02101</strain>
        <strain evidence="2">ADurb1213_Bin02801</strain>
    </source>
</reference>
<organism evidence="1 3">
    <name type="scientific">Candidatus Methanofastidiosum methylothiophilum</name>
    <dbReference type="NCBI Taxonomy" id="1705564"/>
    <lineage>
        <taxon>Archaea</taxon>
        <taxon>Methanobacteriati</taxon>
        <taxon>Methanobacteriota</taxon>
        <taxon>Stenosarchaea group</taxon>
        <taxon>Candidatus Methanofastidiosia</taxon>
        <taxon>Candidatus Methanofastidiosales</taxon>
        <taxon>Candidatus Methanofastidiosaceae</taxon>
        <taxon>Candidatus Methanofastidiosum</taxon>
    </lineage>
</organism>
<protein>
    <submittedName>
        <fullName evidence="1">Uncharacterized protein</fullName>
    </submittedName>
</protein>
<dbReference type="EMBL" id="LNJE01000018">
    <property type="protein sequence ID" value="KYC56582.1"/>
    <property type="molecule type" value="Genomic_DNA"/>
</dbReference>
<evidence type="ECO:0000313" key="1">
    <source>
        <dbReference type="EMBL" id="KYC54079.1"/>
    </source>
</evidence>
<accession>A0A150JH82</accession>
<evidence type="ECO:0000313" key="3">
    <source>
        <dbReference type="Proteomes" id="UP000092420"/>
    </source>
</evidence>
<evidence type="ECO:0000313" key="2">
    <source>
        <dbReference type="EMBL" id="KYC56582.1"/>
    </source>
</evidence>
<comment type="caution">
    <text evidence="1">The sequence shown here is derived from an EMBL/GenBank/DDBJ whole genome shotgun (WGS) entry which is preliminary data.</text>
</comment>
<accession>A0A150JA10</accession>
<dbReference type="EMBL" id="LNJB01000018">
    <property type="protein sequence ID" value="KYC54079.1"/>
    <property type="molecule type" value="Genomic_DNA"/>
</dbReference>
<proteinExistence type="predicted"/>
<dbReference type="AlphaFoldDB" id="A0A150JA10"/>
<gene>
    <name evidence="1" type="ORF">AN188_01268</name>
    <name evidence="2" type="ORF">APG09_01325</name>
</gene>
<name>A0A150JA10_9EURY</name>